<proteinExistence type="predicted"/>
<accession>A0ABU7V9I1</accession>
<comment type="caution">
    <text evidence="2">The sequence shown here is derived from an EMBL/GenBank/DDBJ whole genome shotgun (WGS) entry which is preliminary data.</text>
</comment>
<dbReference type="Proteomes" id="UP001351900">
    <property type="component" value="Unassembled WGS sequence"/>
</dbReference>
<dbReference type="RefSeq" id="WP_331792284.1">
    <property type="nucleotide sequence ID" value="NZ_BAAAUO010000001.1"/>
</dbReference>
<feature type="region of interest" description="Disordered" evidence="1">
    <location>
        <begin position="41"/>
        <end position="67"/>
    </location>
</feature>
<name>A0ABU7V9I1_9MICO</name>
<sequence>MSRKRGRPRREYRLRVRAERRLPLDYPKLARALLEHAAIEDAARREQDGDTKATPAKNDATEREGGE</sequence>
<keyword evidence="3" id="KW-1185">Reference proteome</keyword>
<dbReference type="EMBL" id="JAZHOV010000008">
    <property type="protein sequence ID" value="MEF2256203.1"/>
    <property type="molecule type" value="Genomic_DNA"/>
</dbReference>
<protein>
    <submittedName>
        <fullName evidence="2">Uncharacterized protein</fullName>
    </submittedName>
</protein>
<evidence type="ECO:0000313" key="3">
    <source>
        <dbReference type="Proteomes" id="UP001351900"/>
    </source>
</evidence>
<feature type="compositionally biased region" description="Basic and acidic residues" evidence="1">
    <location>
        <begin position="41"/>
        <end position="51"/>
    </location>
</feature>
<evidence type="ECO:0000313" key="2">
    <source>
        <dbReference type="EMBL" id="MEF2256203.1"/>
    </source>
</evidence>
<gene>
    <name evidence="2" type="ORF">V2V91_13830</name>
</gene>
<reference evidence="2 3" key="1">
    <citation type="submission" date="2024-01" db="EMBL/GenBank/DDBJ databases">
        <title>the genome sequence of strain Microbacterium schleiferi NBRC 15075.</title>
        <authorList>
            <person name="Ding Y."/>
            <person name="Zhang G."/>
        </authorList>
    </citation>
    <scope>NUCLEOTIDE SEQUENCE [LARGE SCALE GENOMIC DNA]</scope>
    <source>
        <strain evidence="2 3">NBRC 15075</strain>
    </source>
</reference>
<evidence type="ECO:0000256" key="1">
    <source>
        <dbReference type="SAM" id="MobiDB-lite"/>
    </source>
</evidence>
<organism evidence="2 3">
    <name type="scientific">Microbacterium schleiferi</name>
    <dbReference type="NCBI Taxonomy" id="69362"/>
    <lineage>
        <taxon>Bacteria</taxon>
        <taxon>Bacillati</taxon>
        <taxon>Actinomycetota</taxon>
        <taxon>Actinomycetes</taxon>
        <taxon>Micrococcales</taxon>
        <taxon>Microbacteriaceae</taxon>
        <taxon>Microbacterium</taxon>
    </lineage>
</organism>